<dbReference type="InterPro" id="IPR012902">
    <property type="entry name" value="N_methyl_site"/>
</dbReference>
<dbReference type="InterPro" id="IPR045584">
    <property type="entry name" value="Pilin-like"/>
</dbReference>
<keyword evidence="1" id="KW-1133">Transmembrane helix</keyword>
<reference evidence="2 3" key="1">
    <citation type="submission" date="2019-08" db="EMBL/GenBank/DDBJ databases">
        <title>In-depth cultivation of the pig gut microbiome towards novel bacterial diversity and tailored functional studies.</title>
        <authorList>
            <person name="Wylensek D."/>
            <person name="Hitch T.C.A."/>
            <person name="Clavel T."/>
        </authorList>
    </citation>
    <scope>NUCLEOTIDE SEQUENCE [LARGE SCALE GENOMIC DNA]</scope>
    <source>
        <strain evidence="2 3">BBE-744-WT-12</strain>
    </source>
</reference>
<sequence length="223" mass="25488">MKYQNKFTLIELLIVIAIIAILAAMLLPALNRSREAAKKTQCINTLKQYLSAGQFYAADSDGWWVPVREPGYGRQWYRIPAFVNYLGIKRNSDAEYTDRFPVSLLCPVSRGALHDLQNGTGNVTSSYGMSYATVWDTTRVYRLNRLKRPSSSASWTDALDWMLYNSNMPGYLANEESMAGDGRVAYRHSQSLNAGMLDGHVTNYSYRYLQLPENFNRMLKNFY</sequence>
<evidence type="ECO:0000256" key="1">
    <source>
        <dbReference type="SAM" id="Phobius"/>
    </source>
</evidence>
<keyword evidence="1" id="KW-0472">Membrane</keyword>
<organism evidence="2 3">
    <name type="scientific">Victivallis lenta</name>
    <dbReference type="NCBI Taxonomy" id="2606640"/>
    <lineage>
        <taxon>Bacteria</taxon>
        <taxon>Pseudomonadati</taxon>
        <taxon>Lentisphaerota</taxon>
        <taxon>Lentisphaeria</taxon>
        <taxon>Victivallales</taxon>
        <taxon>Victivallaceae</taxon>
        <taxon>Victivallis</taxon>
    </lineage>
</organism>
<dbReference type="Proteomes" id="UP000435649">
    <property type="component" value="Unassembled WGS sequence"/>
</dbReference>
<proteinExistence type="predicted"/>
<dbReference type="NCBIfam" id="TIGR02532">
    <property type="entry name" value="IV_pilin_GFxxxE"/>
    <property type="match status" value="1"/>
</dbReference>
<evidence type="ECO:0000313" key="2">
    <source>
        <dbReference type="EMBL" id="MST98066.1"/>
    </source>
</evidence>
<dbReference type="EMBL" id="VUNS01000015">
    <property type="protein sequence ID" value="MST98066.1"/>
    <property type="molecule type" value="Genomic_DNA"/>
</dbReference>
<dbReference type="RefSeq" id="WP_154419222.1">
    <property type="nucleotide sequence ID" value="NZ_VUNS01000015.1"/>
</dbReference>
<dbReference type="AlphaFoldDB" id="A0A844G3Y2"/>
<comment type="caution">
    <text evidence="2">The sequence shown here is derived from an EMBL/GenBank/DDBJ whole genome shotgun (WGS) entry which is preliminary data.</text>
</comment>
<name>A0A844G3Y2_9BACT</name>
<dbReference type="Pfam" id="PF07963">
    <property type="entry name" value="N_methyl"/>
    <property type="match status" value="1"/>
</dbReference>
<feature type="transmembrane region" description="Helical" evidence="1">
    <location>
        <begin position="12"/>
        <end position="30"/>
    </location>
</feature>
<evidence type="ECO:0000313" key="3">
    <source>
        <dbReference type="Proteomes" id="UP000435649"/>
    </source>
</evidence>
<keyword evidence="1" id="KW-0812">Transmembrane</keyword>
<dbReference type="SUPFAM" id="SSF54523">
    <property type="entry name" value="Pili subunits"/>
    <property type="match status" value="1"/>
</dbReference>
<dbReference type="PANTHER" id="PTHR30093">
    <property type="entry name" value="GENERAL SECRETION PATHWAY PROTEIN G"/>
    <property type="match status" value="1"/>
</dbReference>
<dbReference type="Gene3D" id="3.30.700.10">
    <property type="entry name" value="Glycoprotein, Type 4 Pilin"/>
    <property type="match status" value="1"/>
</dbReference>
<keyword evidence="3" id="KW-1185">Reference proteome</keyword>
<accession>A0A844G3Y2</accession>
<gene>
    <name evidence="2" type="ORF">FYJ85_13565</name>
</gene>
<protein>
    <submittedName>
        <fullName evidence="2">Prepilin-type N-terminal cleavage/methylation domain-containing protein</fullName>
    </submittedName>
</protein>